<dbReference type="Proteomes" id="UP000198312">
    <property type="component" value="Chromosome"/>
</dbReference>
<keyword evidence="3" id="KW-1185">Reference proteome</keyword>
<evidence type="ECO:0008006" key="4">
    <source>
        <dbReference type="Google" id="ProtNLM"/>
    </source>
</evidence>
<evidence type="ECO:0000313" key="3">
    <source>
        <dbReference type="Proteomes" id="UP000198312"/>
    </source>
</evidence>
<dbReference type="RefSeq" id="WP_089060545.1">
    <property type="nucleotide sequence ID" value="NZ_CP022315.1"/>
</dbReference>
<reference evidence="2 3" key="1">
    <citation type="submission" date="2017-07" db="EMBL/GenBank/DDBJ databases">
        <title>Virgibacillus sp. LM2416.</title>
        <authorList>
            <person name="Tak E.J."/>
            <person name="Bae J.-W."/>
        </authorList>
    </citation>
    <scope>NUCLEOTIDE SEQUENCE [LARGE SCALE GENOMIC DNA]</scope>
    <source>
        <strain evidence="2 3">LM2416</strain>
    </source>
</reference>
<feature type="transmembrane region" description="Helical" evidence="1">
    <location>
        <begin position="12"/>
        <end position="37"/>
    </location>
</feature>
<organism evidence="2 3">
    <name type="scientific">Virgibacillus phasianinus</name>
    <dbReference type="NCBI Taxonomy" id="2017483"/>
    <lineage>
        <taxon>Bacteria</taxon>
        <taxon>Bacillati</taxon>
        <taxon>Bacillota</taxon>
        <taxon>Bacilli</taxon>
        <taxon>Bacillales</taxon>
        <taxon>Bacillaceae</taxon>
        <taxon>Virgibacillus</taxon>
    </lineage>
</organism>
<keyword evidence="1" id="KW-0812">Transmembrane</keyword>
<accession>A0A220TZL3</accession>
<evidence type="ECO:0000256" key="1">
    <source>
        <dbReference type="SAM" id="Phobius"/>
    </source>
</evidence>
<name>A0A220TZL3_9BACI</name>
<evidence type="ECO:0000313" key="2">
    <source>
        <dbReference type="EMBL" id="ASK61267.1"/>
    </source>
</evidence>
<dbReference type="EMBL" id="CP022315">
    <property type="protein sequence ID" value="ASK61267.1"/>
    <property type="molecule type" value="Genomic_DNA"/>
</dbReference>
<dbReference type="OrthoDB" id="2958038at2"/>
<gene>
    <name evidence="2" type="ORF">CFK37_03265</name>
</gene>
<sequence>MLTVATFISNLVFHIGVALAIYIYATVAAILFSDRFLSDILEILPWDLTGYKHSFMKWTGYGSIPLFIPIIIQEIINFSLWTPF</sequence>
<dbReference type="AlphaFoldDB" id="A0A220TZL3"/>
<proteinExistence type="predicted"/>
<protein>
    <recommendedName>
        <fullName evidence="4">CPBP family intramembrane metalloprotease</fullName>
    </recommendedName>
</protein>
<dbReference type="KEGG" id="vil:CFK37_03265"/>
<keyword evidence="1" id="KW-0472">Membrane</keyword>
<feature type="transmembrane region" description="Helical" evidence="1">
    <location>
        <begin position="58"/>
        <end position="81"/>
    </location>
</feature>
<keyword evidence="1" id="KW-1133">Transmembrane helix</keyword>